<reference evidence="3" key="1">
    <citation type="journal article" date="2017" name="Genome Biol.">
        <title>Comparative genomics reveals high biological diversity and specific adaptations in the industrially and medically important fungal genus Aspergillus.</title>
        <authorList>
            <person name="de Vries R.P."/>
            <person name="Riley R."/>
            <person name="Wiebenga A."/>
            <person name="Aguilar-Osorio G."/>
            <person name="Amillis S."/>
            <person name="Uchima C.A."/>
            <person name="Anderluh G."/>
            <person name="Asadollahi M."/>
            <person name="Askin M."/>
            <person name="Barry K."/>
            <person name="Battaglia E."/>
            <person name="Bayram O."/>
            <person name="Benocci T."/>
            <person name="Braus-Stromeyer S.A."/>
            <person name="Caldana C."/>
            <person name="Canovas D."/>
            <person name="Cerqueira G.C."/>
            <person name="Chen F."/>
            <person name="Chen W."/>
            <person name="Choi C."/>
            <person name="Clum A."/>
            <person name="Dos Santos R.A."/>
            <person name="Damasio A.R."/>
            <person name="Diallinas G."/>
            <person name="Emri T."/>
            <person name="Fekete E."/>
            <person name="Flipphi M."/>
            <person name="Freyberg S."/>
            <person name="Gallo A."/>
            <person name="Gournas C."/>
            <person name="Habgood R."/>
            <person name="Hainaut M."/>
            <person name="Harispe M.L."/>
            <person name="Henrissat B."/>
            <person name="Hilden K.S."/>
            <person name="Hope R."/>
            <person name="Hossain A."/>
            <person name="Karabika E."/>
            <person name="Karaffa L."/>
            <person name="Karanyi Z."/>
            <person name="Krasevec N."/>
            <person name="Kuo A."/>
            <person name="Kusch H."/>
            <person name="LaButti K."/>
            <person name="Lagendijk E.L."/>
            <person name="Lapidus A."/>
            <person name="Levasseur A."/>
            <person name="Lindquist E."/>
            <person name="Lipzen A."/>
            <person name="Logrieco A.F."/>
            <person name="MacCabe A."/>
            <person name="Maekelae M.R."/>
            <person name="Malavazi I."/>
            <person name="Melin P."/>
            <person name="Meyer V."/>
            <person name="Mielnichuk N."/>
            <person name="Miskei M."/>
            <person name="Molnar A.P."/>
            <person name="Mule G."/>
            <person name="Ngan C.Y."/>
            <person name="Orejas M."/>
            <person name="Orosz E."/>
            <person name="Ouedraogo J.P."/>
            <person name="Overkamp K.M."/>
            <person name="Park H.-S."/>
            <person name="Perrone G."/>
            <person name="Piumi F."/>
            <person name="Punt P.J."/>
            <person name="Ram A.F."/>
            <person name="Ramon A."/>
            <person name="Rauscher S."/>
            <person name="Record E."/>
            <person name="Riano-Pachon D.M."/>
            <person name="Robert V."/>
            <person name="Roehrig J."/>
            <person name="Ruller R."/>
            <person name="Salamov A."/>
            <person name="Salih N.S."/>
            <person name="Samson R.A."/>
            <person name="Sandor E."/>
            <person name="Sanguinetti M."/>
            <person name="Schuetze T."/>
            <person name="Sepcic K."/>
            <person name="Shelest E."/>
            <person name="Sherlock G."/>
            <person name="Sophianopoulou V."/>
            <person name="Squina F.M."/>
            <person name="Sun H."/>
            <person name="Susca A."/>
            <person name="Todd R.B."/>
            <person name="Tsang A."/>
            <person name="Unkles S.E."/>
            <person name="van de Wiele N."/>
            <person name="van Rossen-Uffink D."/>
            <person name="Oliveira J.V."/>
            <person name="Vesth T.C."/>
            <person name="Visser J."/>
            <person name="Yu J.-H."/>
            <person name="Zhou M."/>
            <person name="Andersen M.R."/>
            <person name="Archer D.B."/>
            <person name="Baker S.E."/>
            <person name="Benoit I."/>
            <person name="Brakhage A.A."/>
            <person name="Braus G.H."/>
            <person name="Fischer R."/>
            <person name="Frisvad J.C."/>
            <person name="Goldman G.H."/>
            <person name="Houbraken J."/>
            <person name="Oakley B."/>
            <person name="Pocsi I."/>
            <person name="Scazzocchio C."/>
            <person name="Seiboth B."/>
            <person name="vanKuyk P.A."/>
            <person name="Wortman J."/>
            <person name="Dyer P.S."/>
            <person name="Grigoriev I.V."/>
        </authorList>
    </citation>
    <scope>NUCLEOTIDE SEQUENCE [LARGE SCALE GENOMIC DNA]</scope>
    <source>
        <strain evidence="3">CBS 583.65</strain>
    </source>
</reference>
<proteinExistence type="predicted"/>
<dbReference type="SUPFAM" id="SSF53474">
    <property type="entry name" value="alpha/beta-Hydrolases"/>
    <property type="match status" value="1"/>
</dbReference>
<organism evidence="2 3">
    <name type="scientific">Aspergillus versicolor CBS 583.65</name>
    <dbReference type="NCBI Taxonomy" id="1036611"/>
    <lineage>
        <taxon>Eukaryota</taxon>
        <taxon>Fungi</taxon>
        <taxon>Dikarya</taxon>
        <taxon>Ascomycota</taxon>
        <taxon>Pezizomycotina</taxon>
        <taxon>Eurotiomycetes</taxon>
        <taxon>Eurotiomycetidae</taxon>
        <taxon>Eurotiales</taxon>
        <taxon>Aspergillaceae</taxon>
        <taxon>Aspergillus</taxon>
        <taxon>Aspergillus subgen. Nidulantes</taxon>
    </lineage>
</organism>
<dbReference type="AlphaFoldDB" id="A0A1L9PK50"/>
<protein>
    <recommendedName>
        <fullName evidence="1">AB hydrolase-1 domain-containing protein</fullName>
    </recommendedName>
</protein>
<dbReference type="PANTHER" id="PTHR37017:SF11">
    <property type="entry name" value="ESTERASE_LIPASE_THIOESTERASE DOMAIN-CONTAINING PROTEIN"/>
    <property type="match status" value="1"/>
</dbReference>
<dbReference type="Proteomes" id="UP000184073">
    <property type="component" value="Unassembled WGS sequence"/>
</dbReference>
<dbReference type="OrthoDB" id="1263307at2759"/>
<gene>
    <name evidence="2" type="ORF">ASPVEDRAFT_83430</name>
</gene>
<keyword evidence="3" id="KW-1185">Reference proteome</keyword>
<dbReference type="RefSeq" id="XP_040667670.1">
    <property type="nucleotide sequence ID" value="XM_040817385.1"/>
</dbReference>
<accession>A0A1L9PK50</accession>
<dbReference type="VEuPathDB" id="FungiDB:ASPVEDRAFT_83430"/>
<dbReference type="PANTHER" id="PTHR37017">
    <property type="entry name" value="AB HYDROLASE-1 DOMAIN-CONTAINING PROTEIN-RELATED"/>
    <property type="match status" value="1"/>
</dbReference>
<dbReference type="InterPro" id="IPR029058">
    <property type="entry name" value="AB_hydrolase_fold"/>
</dbReference>
<dbReference type="STRING" id="1036611.A0A1L9PK50"/>
<feature type="domain" description="AB hydrolase-1" evidence="1">
    <location>
        <begin position="11"/>
        <end position="233"/>
    </location>
</feature>
<name>A0A1L9PK50_ASPVE</name>
<evidence type="ECO:0000313" key="2">
    <source>
        <dbReference type="EMBL" id="OJJ01908.1"/>
    </source>
</evidence>
<dbReference type="InterPro" id="IPR000073">
    <property type="entry name" value="AB_hydrolase_1"/>
</dbReference>
<dbReference type="EMBL" id="KV878128">
    <property type="protein sequence ID" value="OJJ01908.1"/>
    <property type="molecule type" value="Genomic_DNA"/>
</dbReference>
<dbReference type="GeneID" id="63732896"/>
<dbReference type="InterPro" id="IPR052897">
    <property type="entry name" value="Sec-Metab_Biosynth_Hydrolase"/>
</dbReference>
<sequence>MNQPTFVFSLGAWSSPVGFEALRSDLRSRGFPSECPSHPSAGTEPPKTLDDDVASLQSVMTALADEGKDIVVVAHSYGGMVASSAVEGLVKSVRAQGGRLGGVVSIICVAAFALDKGQSLLGLLGGNYLPWMRVEGDHVHADGASIWQDLPPEEQEKCNAKALPTSRLVFDGKNTYEPWHHVSCAYIVCEQDLALPQSFQELFAAKVSGPRRTYQLPSSHSPFLSMPGRLADVLGEIVKV</sequence>
<dbReference type="Gene3D" id="3.40.50.1820">
    <property type="entry name" value="alpha/beta hydrolase"/>
    <property type="match status" value="1"/>
</dbReference>
<dbReference type="Pfam" id="PF12697">
    <property type="entry name" value="Abhydrolase_6"/>
    <property type="match status" value="1"/>
</dbReference>
<evidence type="ECO:0000313" key="3">
    <source>
        <dbReference type="Proteomes" id="UP000184073"/>
    </source>
</evidence>
<evidence type="ECO:0000259" key="1">
    <source>
        <dbReference type="Pfam" id="PF12697"/>
    </source>
</evidence>